<feature type="transmembrane region" description="Helical" evidence="12">
    <location>
        <begin position="163"/>
        <end position="181"/>
    </location>
</feature>
<keyword evidence="5 12" id="KW-0552">Olfaction</keyword>
<evidence type="ECO:0000256" key="4">
    <source>
        <dbReference type="ARBA" id="ARBA00022692"/>
    </source>
</evidence>
<evidence type="ECO:0000256" key="9">
    <source>
        <dbReference type="ARBA" id="ARBA00023170"/>
    </source>
</evidence>
<dbReference type="Pfam" id="PF13853">
    <property type="entry name" value="7tm_4"/>
    <property type="match status" value="1"/>
</dbReference>
<feature type="transmembrane region" description="Helical" evidence="12">
    <location>
        <begin position="300"/>
        <end position="322"/>
    </location>
</feature>
<reference evidence="15" key="1">
    <citation type="submission" date="2025-08" db="UniProtKB">
        <authorList>
            <consortium name="RefSeq"/>
        </authorList>
    </citation>
    <scope>IDENTIFICATION</scope>
    <source>
        <tissue evidence="15">Blood</tissue>
    </source>
</reference>
<evidence type="ECO:0000256" key="11">
    <source>
        <dbReference type="RuleBase" id="RU000688"/>
    </source>
</evidence>
<feature type="transmembrane region" description="Helical" evidence="12">
    <location>
        <begin position="334"/>
        <end position="354"/>
    </location>
</feature>
<dbReference type="Proteomes" id="UP001652622">
    <property type="component" value="Unplaced"/>
</dbReference>
<protein>
    <recommendedName>
        <fullName evidence="12">Olfactory receptor</fullName>
    </recommendedName>
</protein>
<accession>A0A6P9C5P1</accession>
<feature type="domain" description="G-protein coupled receptors family 1 profile" evidence="13">
    <location>
        <begin position="102"/>
        <end position="352"/>
    </location>
</feature>
<dbReference type="SUPFAM" id="SSF81321">
    <property type="entry name" value="Family A G protein-coupled receptor-like"/>
    <property type="match status" value="1"/>
</dbReference>
<gene>
    <name evidence="15" type="primary">LOC117668820</name>
</gene>
<evidence type="ECO:0000256" key="6">
    <source>
        <dbReference type="ARBA" id="ARBA00022989"/>
    </source>
</evidence>
<feature type="transmembrane region" description="Helical" evidence="12">
    <location>
        <begin position="87"/>
        <end position="108"/>
    </location>
</feature>
<comment type="similarity">
    <text evidence="11">Belongs to the G-protein coupled receptor 1 family.</text>
</comment>
<dbReference type="Gene3D" id="1.20.1070.10">
    <property type="entry name" value="Rhodopsin 7-helix transmembrane proteins"/>
    <property type="match status" value="1"/>
</dbReference>
<dbReference type="PRINTS" id="PR00245">
    <property type="entry name" value="OLFACTORYR"/>
</dbReference>
<dbReference type="InterPro" id="IPR000276">
    <property type="entry name" value="GPCR_Rhodpsn"/>
</dbReference>
<evidence type="ECO:0000259" key="13">
    <source>
        <dbReference type="PROSITE" id="PS50262"/>
    </source>
</evidence>
<dbReference type="KEGG" id="pgut:117668820"/>
<dbReference type="PRINTS" id="PR00237">
    <property type="entry name" value="GPCRRHODOPSN"/>
</dbReference>
<keyword evidence="14" id="KW-1185">Reference proteome</keyword>
<feature type="transmembrane region" description="Helical" evidence="12">
    <location>
        <begin position="201"/>
        <end position="219"/>
    </location>
</feature>
<evidence type="ECO:0000313" key="15">
    <source>
        <dbReference type="RefSeq" id="XP_034278767.1"/>
    </source>
</evidence>
<feature type="transmembrane region" description="Helical" evidence="12">
    <location>
        <begin position="120"/>
        <end position="143"/>
    </location>
</feature>
<dbReference type="OMA" id="WRISFIG"/>
<evidence type="ECO:0000256" key="7">
    <source>
        <dbReference type="ARBA" id="ARBA00023040"/>
    </source>
</evidence>
<name>A0A6P9C5P1_PANGU</name>
<dbReference type="PANTHER" id="PTHR26452">
    <property type="entry name" value="OLFACTORY RECEPTOR"/>
    <property type="match status" value="1"/>
</dbReference>
<dbReference type="CDD" id="cd15915">
    <property type="entry name" value="7tmA_OR12D-like"/>
    <property type="match status" value="1"/>
</dbReference>
<keyword evidence="6 12" id="KW-1133">Transmembrane helix</keyword>
<dbReference type="InterPro" id="IPR050516">
    <property type="entry name" value="Olfactory_GPCR"/>
</dbReference>
<evidence type="ECO:0000256" key="2">
    <source>
        <dbReference type="ARBA" id="ARBA00022475"/>
    </source>
</evidence>
<dbReference type="InterPro" id="IPR017452">
    <property type="entry name" value="GPCR_Rhodpsn_7TM"/>
</dbReference>
<evidence type="ECO:0000256" key="12">
    <source>
        <dbReference type="RuleBase" id="RU363047"/>
    </source>
</evidence>
<comment type="subcellular location">
    <subcellularLocation>
        <location evidence="1 12">Cell membrane</location>
        <topology evidence="1 12">Multi-pass membrane protein</topology>
    </subcellularLocation>
</comment>
<keyword evidence="2 12" id="KW-1003">Cell membrane</keyword>
<keyword evidence="10 11" id="KW-0807">Transducer</keyword>
<dbReference type="PROSITE" id="PS50262">
    <property type="entry name" value="G_PROTEIN_RECEP_F1_2"/>
    <property type="match status" value="1"/>
</dbReference>
<keyword evidence="7 11" id="KW-0297">G-protein coupled receptor</keyword>
<dbReference type="GeneID" id="117668820"/>
<sequence length="376" mass="42537">MCSQSCFWSLPNQVLTEILEQIMVMIRSSTALDSLSPEYDQFLNSPDVLKYSTSIPVKAASNVFENKTNVNEFILIGLTNIPELQTFLFFLFLLLYFASLLGNTIILFTTLSEPRLHTPMYFFLVNLSCLDICYSTVTIPKMLTGFLVGHWRISFIGCLTQLHFFHFLGSSEALLLGVMAYDRYVAICNPLRYTTIMNKTACIRGVIITWTTGFLHALMHTVMTSQIHFCGPNTVQHFFCDIKPLLKLACCSITLNLSLLNIITGLIVLLPFILTFLSYIYIISFLFLKVKTKESRTKAFSTCASHLTVVTLFYAGAILTYVPPSSGQSLQQEIMVTLMYTIVTPVMNPLIYTLRNQEVRAVIKKSMASIQILRMN</sequence>
<keyword evidence="4 11" id="KW-0812">Transmembrane</keyword>
<evidence type="ECO:0000256" key="10">
    <source>
        <dbReference type="ARBA" id="ARBA00023224"/>
    </source>
</evidence>
<dbReference type="InParanoid" id="A0A6P9C5P1"/>
<keyword evidence="9 11" id="KW-0675">Receptor</keyword>
<dbReference type="FunFam" id="1.20.1070.10:FF:000001">
    <property type="entry name" value="Olfactory receptor"/>
    <property type="match status" value="1"/>
</dbReference>
<dbReference type="GO" id="GO:0004930">
    <property type="term" value="F:G protein-coupled receptor activity"/>
    <property type="evidence" value="ECO:0007669"/>
    <property type="project" value="UniProtKB-KW"/>
</dbReference>
<keyword evidence="3 12" id="KW-0716">Sensory transduction</keyword>
<dbReference type="AlphaFoldDB" id="A0A6P9C5P1"/>
<dbReference type="PROSITE" id="PS00237">
    <property type="entry name" value="G_PROTEIN_RECEP_F1_1"/>
    <property type="match status" value="1"/>
</dbReference>
<evidence type="ECO:0000256" key="1">
    <source>
        <dbReference type="ARBA" id="ARBA00004651"/>
    </source>
</evidence>
<dbReference type="GO" id="GO:0005886">
    <property type="term" value="C:plasma membrane"/>
    <property type="evidence" value="ECO:0007669"/>
    <property type="project" value="UniProtKB-SubCell"/>
</dbReference>
<dbReference type="InterPro" id="IPR000725">
    <property type="entry name" value="Olfact_rcpt"/>
</dbReference>
<feature type="transmembrane region" description="Helical" evidence="12">
    <location>
        <begin position="262"/>
        <end position="288"/>
    </location>
</feature>
<keyword evidence="8 12" id="KW-0472">Membrane</keyword>
<dbReference type="GO" id="GO:0004984">
    <property type="term" value="F:olfactory receptor activity"/>
    <property type="evidence" value="ECO:0007669"/>
    <property type="project" value="InterPro"/>
</dbReference>
<proteinExistence type="inferred from homology"/>
<evidence type="ECO:0000256" key="8">
    <source>
        <dbReference type="ARBA" id="ARBA00023136"/>
    </source>
</evidence>
<organism evidence="14 15">
    <name type="scientific">Pantherophis guttatus</name>
    <name type="common">Corn snake</name>
    <name type="synonym">Elaphe guttata</name>
    <dbReference type="NCBI Taxonomy" id="94885"/>
    <lineage>
        <taxon>Eukaryota</taxon>
        <taxon>Metazoa</taxon>
        <taxon>Chordata</taxon>
        <taxon>Craniata</taxon>
        <taxon>Vertebrata</taxon>
        <taxon>Euteleostomi</taxon>
        <taxon>Lepidosauria</taxon>
        <taxon>Squamata</taxon>
        <taxon>Bifurcata</taxon>
        <taxon>Unidentata</taxon>
        <taxon>Episquamata</taxon>
        <taxon>Toxicofera</taxon>
        <taxon>Serpentes</taxon>
        <taxon>Colubroidea</taxon>
        <taxon>Colubridae</taxon>
        <taxon>Colubrinae</taxon>
        <taxon>Pantherophis</taxon>
    </lineage>
</organism>
<evidence type="ECO:0000313" key="14">
    <source>
        <dbReference type="Proteomes" id="UP001652622"/>
    </source>
</evidence>
<evidence type="ECO:0000256" key="3">
    <source>
        <dbReference type="ARBA" id="ARBA00022606"/>
    </source>
</evidence>
<dbReference type="RefSeq" id="XP_034278767.1">
    <property type="nucleotide sequence ID" value="XM_034422876.1"/>
</dbReference>
<evidence type="ECO:0000256" key="5">
    <source>
        <dbReference type="ARBA" id="ARBA00022725"/>
    </source>
</evidence>